<keyword evidence="5" id="KW-0597">Phosphoprotein</keyword>
<evidence type="ECO:0000256" key="10">
    <source>
        <dbReference type="ARBA" id="ARBA00022840"/>
    </source>
</evidence>
<dbReference type="AlphaFoldDB" id="A0A370DPN2"/>
<keyword evidence="12 14" id="KW-0902">Two-component regulatory system</keyword>
<comment type="catalytic activity">
    <reaction evidence="1 14">
        <text>ATP + protein L-histidine = ADP + protein N-phospho-L-histidine.</text>
        <dbReference type="EC" id="2.7.13.3"/>
    </reaction>
</comment>
<dbReference type="InterPro" id="IPR042295">
    <property type="entry name" value="NarX-like_N_sf"/>
</dbReference>
<keyword evidence="7 15" id="KW-0812">Transmembrane</keyword>
<dbReference type="Pfam" id="PF13675">
    <property type="entry name" value="PilJ"/>
    <property type="match status" value="1"/>
</dbReference>
<dbReference type="InterPro" id="IPR003660">
    <property type="entry name" value="HAMP_dom"/>
</dbReference>
<dbReference type="SMART" id="SM00387">
    <property type="entry name" value="HATPase_c"/>
    <property type="match status" value="1"/>
</dbReference>
<dbReference type="CDD" id="cd19408">
    <property type="entry name" value="NarX_NarQ_sensor"/>
    <property type="match status" value="1"/>
</dbReference>
<evidence type="ECO:0000259" key="17">
    <source>
        <dbReference type="PROSITE" id="PS50885"/>
    </source>
</evidence>
<evidence type="ECO:0000256" key="9">
    <source>
        <dbReference type="ARBA" id="ARBA00022777"/>
    </source>
</evidence>
<dbReference type="PANTHER" id="PTHR24421:SF10">
    <property type="entry name" value="NITRATE_NITRITE SENSOR PROTEIN NARQ"/>
    <property type="match status" value="1"/>
</dbReference>
<dbReference type="PROSITE" id="PS50885">
    <property type="entry name" value="HAMP"/>
    <property type="match status" value="1"/>
</dbReference>
<dbReference type="Gene3D" id="1.20.5.1930">
    <property type="match status" value="1"/>
</dbReference>
<dbReference type="InterPro" id="IPR029095">
    <property type="entry name" value="NarX-like_N"/>
</dbReference>
<evidence type="ECO:0000256" key="2">
    <source>
        <dbReference type="ARBA" id="ARBA00004429"/>
    </source>
</evidence>
<dbReference type="InterPro" id="IPR016380">
    <property type="entry name" value="Sig_transdc_His_kin_NarX/NarQ"/>
</dbReference>
<dbReference type="GO" id="GO:0005886">
    <property type="term" value="C:plasma membrane"/>
    <property type="evidence" value="ECO:0007669"/>
    <property type="project" value="UniProtKB-SubCell"/>
</dbReference>
<evidence type="ECO:0000256" key="6">
    <source>
        <dbReference type="ARBA" id="ARBA00022679"/>
    </source>
</evidence>
<name>A0A370DPN2_9GAMM</name>
<dbReference type="InterPro" id="IPR003594">
    <property type="entry name" value="HATPase_dom"/>
</dbReference>
<keyword evidence="13 14" id="KW-0472">Membrane</keyword>
<dbReference type="SUPFAM" id="SSF158472">
    <property type="entry name" value="HAMP domain-like"/>
    <property type="match status" value="1"/>
</dbReference>
<dbReference type="InterPro" id="IPR029016">
    <property type="entry name" value="GAF-like_dom_sf"/>
</dbReference>
<keyword evidence="3 14" id="KW-1003">Cell membrane</keyword>
<dbReference type="GO" id="GO:0046983">
    <property type="term" value="F:protein dimerization activity"/>
    <property type="evidence" value="ECO:0007669"/>
    <property type="project" value="UniProtKB-UniRule"/>
</dbReference>
<dbReference type="InterPro" id="IPR036890">
    <property type="entry name" value="HATPase_C_sf"/>
</dbReference>
<dbReference type="SMART" id="SM00065">
    <property type="entry name" value="GAF"/>
    <property type="match status" value="1"/>
</dbReference>
<evidence type="ECO:0000256" key="7">
    <source>
        <dbReference type="ARBA" id="ARBA00022692"/>
    </source>
</evidence>
<dbReference type="InterPro" id="IPR011712">
    <property type="entry name" value="Sig_transdc_His_kin_sub3_dim/P"/>
</dbReference>
<evidence type="ECO:0000256" key="14">
    <source>
        <dbReference type="PIRNR" id="PIRNR003167"/>
    </source>
</evidence>
<feature type="domain" description="HAMP" evidence="17">
    <location>
        <begin position="199"/>
        <end position="251"/>
    </location>
</feature>
<evidence type="ECO:0000256" key="5">
    <source>
        <dbReference type="ARBA" id="ARBA00022553"/>
    </source>
</evidence>
<keyword evidence="10 14" id="KW-0067">ATP-binding</keyword>
<dbReference type="Pfam" id="PF13492">
    <property type="entry name" value="GAF_3"/>
    <property type="match status" value="1"/>
</dbReference>
<evidence type="ECO:0000313" key="18">
    <source>
        <dbReference type="EMBL" id="RDH86884.1"/>
    </source>
</evidence>
<dbReference type="Proteomes" id="UP000255508">
    <property type="component" value="Unassembled WGS sequence"/>
</dbReference>
<dbReference type="Pfam" id="PF02518">
    <property type="entry name" value="HATPase_c"/>
    <property type="match status" value="1"/>
</dbReference>
<feature type="transmembrane region" description="Helical" evidence="15">
    <location>
        <begin position="12"/>
        <end position="35"/>
    </location>
</feature>
<evidence type="ECO:0000256" key="1">
    <source>
        <dbReference type="ARBA" id="ARBA00000085"/>
    </source>
</evidence>
<comment type="subcellular location">
    <subcellularLocation>
        <location evidence="2">Cell inner membrane</location>
        <topology evidence="2">Multi-pass membrane protein</topology>
    </subcellularLocation>
</comment>
<dbReference type="EC" id="2.7.13.3" evidence="14"/>
<dbReference type="InterPro" id="IPR003018">
    <property type="entry name" value="GAF"/>
</dbReference>
<evidence type="ECO:0000259" key="16">
    <source>
        <dbReference type="PROSITE" id="PS50109"/>
    </source>
</evidence>
<dbReference type="Gene3D" id="3.30.565.10">
    <property type="entry name" value="Histidine kinase-like ATPase, C-terminal domain"/>
    <property type="match status" value="1"/>
</dbReference>
<dbReference type="Gene3D" id="1.20.120.960">
    <property type="entry name" value="Histidine kinase NarX, sensor domain"/>
    <property type="match status" value="1"/>
</dbReference>
<protein>
    <recommendedName>
        <fullName evidence="14">Sensor protein</fullName>
        <ecNumber evidence="14">2.7.13.3</ecNumber>
    </recommendedName>
</protein>
<evidence type="ECO:0000256" key="3">
    <source>
        <dbReference type="ARBA" id="ARBA00022475"/>
    </source>
</evidence>
<evidence type="ECO:0000256" key="8">
    <source>
        <dbReference type="ARBA" id="ARBA00022741"/>
    </source>
</evidence>
<keyword evidence="8 14" id="KW-0547">Nucleotide-binding</keyword>
<dbReference type="Pfam" id="PF07730">
    <property type="entry name" value="HisKA_3"/>
    <property type="match status" value="1"/>
</dbReference>
<dbReference type="PIRSF" id="PIRSF003167">
    <property type="entry name" value="STHK_NarX/NarQ"/>
    <property type="match status" value="1"/>
</dbReference>
<reference evidence="18 19" key="1">
    <citation type="journal article" date="2018" name="ISME J.">
        <title>Endosymbiont genomes yield clues of tubeworm success.</title>
        <authorList>
            <person name="Li Y."/>
            <person name="Liles M.R."/>
            <person name="Halanych K.M."/>
        </authorList>
    </citation>
    <scope>NUCLEOTIDE SEQUENCE [LARGE SCALE GENOMIC DNA]</scope>
    <source>
        <strain evidence="18">A1422</strain>
    </source>
</reference>
<dbReference type="Pfam" id="PF00672">
    <property type="entry name" value="HAMP"/>
    <property type="match status" value="1"/>
</dbReference>
<keyword evidence="11 15" id="KW-1133">Transmembrane helix</keyword>
<evidence type="ECO:0000256" key="4">
    <source>
        <dbReference type="ARBA" id="ARBA00022519"/>
    </source>
</evidence>
<dbReference type="GO" id="GO:0005524">
    <property type="term" value="F:ATP binding"/>
    <property type="evidence" value="ECO:0007669"/>
    <property type="project" value="UniProtKB-UniRule"/>
</dbReference>
<dbReference type="Gene3D" id="3.30.450.40">
    <property type="match status" value="1"/>
</dbReference>
<dbReference type="Gene3D" id="1.10.8.500">
    <property type="entry name" value="HAMP domain in histidine kinase"/>
    <property type="match status" value="1"/>
</dbReference>
<dbReference type="SUPFAM" id="SSF55781">
    <property type="entry name" value="GAF domain-like"/>
    <property type="match status" value="1"/>
</dbReference>
<gene>
    <name evidence="18" type="ORF">DIZ79_15895</name>
</gene>
<comment type="caution">
    <text evidence="18">The sequence shown here is derived from an EMBL/GenBank/DDBJ whole genome shotgun (WGS) entry which is preliminary data.</text>
</comment>
<keyword evidence="6 14" id="KW-0808">Transferase</keyword>
<dbReference type="SMART" id="SM00304">
    <property type="entry name" value="HAMP"/>
    <property type="match status" value="1"/>
</dbReference>
<dbReference type="GO" id="GO:0000155">
    <property type="term" value="F:phosphorelay sensor kinase activity"/>
    <property type="evidence" value="ECO:0007669"/>
    <property type="project" value="UniProtKB-UniRule"/>
</dbReference>
<dbReference type="PROSITE" id="PS50109">
    <property type="entry name" value="HIS_KIN"/>
    <property type="match status" value="1"/>
</dbReference>
<evidence type="ECO:0000256" key="15">
    <source>
        <dbReference type="SAM" id="Phobius"/>
    </source>
</evidence>
<feature type="domain" description="Histidine kinase" evidence="16">
    <location>
        <begin position="424"/>
        <end position="620"/>
    </location>
</feature>
<sequence length="634" mass="70283">MFSFLNSSLLLRAGSAMGVITVLAVAAMAGTVYVARATHGEAGAVNIAGSLRMQSYRLVATLEASHKSEAHLTDETSSLVQGFEQRLNSPKLTEVVSGTHRTSLQQSYIQIKKDWAQTVRPLIEEYVHQINQPASKISLQQTSHVYRSTVDSFVVDIDRMVRLLEEDAESSIHLLGLMHSISLMLILLVATITLYLLHTDVLSPLHDLLKSAERAGQGDFNVRVGHTGSDELGRLGQAFNTMTEEISKMHGHLERRVTEKTEELTRRNRSLELLYDASQRLTKAAVSETTYLELLEEIGGVIECEGITLCLIDEEKNKVHALAGSGTTPPMCQNQACDICLGDGKTRQINSTEHGGPGKVLSIPVRDQENRYGVLLVVQPKDDSLQSWQIRLLETLSKHIGISIGVTRRVTQHRRLALLDERSAIARDLHDSLAQSLSYLKIQVTRLTILRESGADDQQIDDVQNELKDGLDAAYRQLRELLTTFRLQMNGRGLASALSETISEFKTRSDVEIKLDNQLTLPLSVNEEIHLLQIVRESLANLVHHAQATQATVTIEPLEQNQVQVRIEDNGMGIQEKTARTHHYGLAIMHERANSLNGELQIENRPEGGTCVLLKFKPGGTKPNLKTIQEQAAS</sequence>
<accession>A0A370DPN2</accession>
<evidence type="ECO:0000256" key="11">
    <source>
        <dbReference type="ARBA" id="ARBA00022989"/>
    </source>
</evidence>
<organism evidence="18 19">
    <name type="scientific">endosymbiont of Lamellibrachia luymesi</name>
    <dbReference type="NCBI Taxonomy" id="2200907"/>
    <lineage>
        <taxon>Bacteria</taxon>
        <taxon>Pseudomonadati</taxon>
        <taxon>Pseudomonadota</taxon>
        <taxon>Gammaproteobacteria</taxon>
        <taxon>sulfur-oxidizing symbionts</taxon>
    </lineage>
</organism>
<dbReference type="EMBL" id="QFXD01000283">
    <property type="protein sequence ID" value="RDH86884.1"/>
    <property type="molecule type" value="Genomic_DNA"/>
</dbReference>
<dbReference type="InterPro" id="IPR005467">
    <property type="entry name" value="His_kinase_dom"/>
</dbReference>
<evidence type="ECO:0000313" key="19">
    <source>
        <dbReference type="Proteomes" id="UP000255508"/>
    </source>
</evidence>
<evidence type="ECO:0000256" key="12">
    <source>
        <dbReference type="ARBA" id="ARBA00023012"/>
    </source>
</evidence>
<feature type="transmembrane region" description="Helical" evidence="15">
    <location>
        <begin position="172"/>
        <end position="197"/>
    </location>
</feature>
<dbReference type="CDD" id="cd16917">
    <property type="entry name" value="HATPase_UhpB-NarQ-NarX-like"/>
    <property type="match status" value="1"/>
</dbReference>
<keyword evidence="4 14" id="KW-0997">Cell inner membrane</keyword>
<dbReference type="InterPro" id="IPR050482">
    <property type="entry name" value="Sensor_HK_TwoCompSys"/>
</dbReference>
<keyword evidence="9 14" id="KW-0418">Kinase</keyword>
<dbReference type="PANTHER" id="PTHR24421">
    <property type="entry name" value="NITRATE/NITRITE SENSOR PROTEIN NARX-RELATED"/>
    <property type="match status" value="1"/>
</dbReference>
<evidence type="ECO:0000256" key="13">
    <source>
        <dbReference type="ARBA" id="ARBA00023136"/>
    </source>
</evidence>
<dbReference type="SUPFAM" id="SSF55874">
    <property type="entry name" value="ATPase domain of HSP90 chaperone/DNA topoisomerase II/histidine kinase"/>
    <property type="match status" value="1"/>
</dbReference>
<proteinExistence type="predicted"/>
<dbReference type="CDD" id="cd06225">
    <property type="entry name" value="HAMP"/>
    <property type="match status" value="1"/>
</dbReference>